<evidence type="ECO:0000313" key="12">
    <source>
        <dbReference type="EMBL" id="SLM41086.1"/>
    </source>
</evidence>
<dbReference type="PANTHER" id="PTHR12791">
    <property type="entry name" value="GOLGI SNARE BET1-RELATED"/>
    <property type="match status" value="1"/>
</dbReference>
<feature type="region of interest" description="Disordered" evidence="9">
    <location>
        <begin position="1"/>
        <end position="73"/>
    </location>
</feature>
<keyword evidence="2" id="KW-0813">Transport</keyword>
<dbReference type="GO" id="GO:0015031">
    <property type="term" value="P:protein transport"/>
    <property type="evidence" value="ECO:0007669"/>
    <property type="project" value="UniProtKB-KW"/>
</dbReference>
<name>A0A1W5DDC0_9LECA</name>
<evidence type="ECO:0000256" key="7">
    <source>
        <dbReference type="ARBA" id="ARBA00023136"/>
    </source>
</evidence>
<evidence type="ECO:0000256" key="2">
    <source>
        <dbReference type="ARBA" id="ARBA00022448"/>
    </source>
</evidence>
<dbReference type="Gene3D" id="1.20.5.110">
    <property type="match status" value="1"/>
</dbReference>
<comment type="subcellular location">
    <subcellularLocation>
        <location evidence="8">Endomembrane system</location>
        <topology evidence="8">Single-pass type IV membrane protein</topology>
    </subcellularLocation>
    <subcellularLocation>
        <location evidence="1">Golgi apparatus membrane</location>
    </subcellularLocation>
</comment>
<proteinExistence type="predicted"/>
<evidence type="ECO:0000313" key="13">
    <source>
        <dbReference type="Proteomes" id="UP000192927"/>
    </source>
</evidence>
<dbReference type="AlphaFoldDB" id="A0A1W5DDC0"/>
<evidence type="ECO:0000256" key="10">
    <source>
        <dbReference type="SAM" id="Phobius"/>
    </source>
</evidence>
<keyword evidence="13" id="KW-1185">Reference proteome</keyword>
<feature type="transmembrane region" description="Helical" evidence="10">
    <location>
        <begin position="144"/>
        <end position="164"/>
    </location>
</feature>
<feature type="domain" description="T-SNARE coiled-coil homology" evidence="11">
    <location>
        <begin position="76"/>
        <end position="138"/>
    </location>
</feature>
<reference evidence="13" key="1">
    <citation type="submission" date="2017-03" db="EMBL/GenBank/DDBJ databases">
        <authorList>
            <person name="Sharma R."/>
            <person name="Thines M."/>
        </authorList>
    </citation>
    <scope>NUCLEOTIDE SEQUENCE [LARGE SCALE GENOMIC DNA]</scope>
</reference>
<evidence type="ECO:0000256" key="1">
    <source>
        <dbReference type="ARBA" id="ARBA00004394"/>
    </source>
</evidence>
<dbReference type="InterPro" id="IPR039899">
    <property type="entry name" value="BET1_SNARE"/>
</dbReference>
<organism evidence="12 13">
    <name type="scientific">Lasallia pustulata</name>
    <dbReference type="NCBI Taxonomy" id="136370"/>
    <lineage>
        <taxon>Eukaryota</taxon>
        <taxon>Fungi</taxon>
        <taxon>Dikarya</taxon>
        <taxon>Ascomycota</taxon>
        <taxon>Pezizomycotina</taxon>
        <taxon>Lecanoromycetes</taxon>
        <taxon>OSLEUM clade</taxon>
        <taxon>Umbilicariomycetidae</taxon>
        <taxon>Umbilicariales</taxon>
        <taxon>Umbilicariaceae</taxon>
        <taxon>Lasallia</taxon>
    </lineage>
</organism>
<evidence type="ECO:0000259" key="11">
    <source>
        <dbReference type="PROSITE" id="PS50192"/>
    </source>
</evidence>
<dbReference type="Proteomes" id="UP000192927">
    <property type="component" value="Unassembled WGS sequence"/>
</dbReference>
<dbReference type="EMBL" id="FWEW01003773">
    <property type="protein sequence ID" value="SLM41086.1"/>
    <property type="molecule type" value="Genomic_DNA"/>
</dbReference>
<dbReference type="GO" id="GO:0000139">
    <property type="term" value="C:Golgi membrane"/>
    <property type="evidence" value="ECO:0007669"/>
    <property type="project" value="UniProtKB-SubCell"/>
</dbReference>
<evidence type="ECO:0000256" key="5">
    <source>
        <dbReference type="ARBA" id="ARBA00022989"/>
    </source>
</evidence>
<feature type="compositionally biased region" description="Low complexity" evidence="9">
    <location>
        <begin position="31"/>
        <end position="41"/>
    </location>
</feature>
<keyword evidence="3 10" id="KW-0812">Transmembrane</keyword>
<evidence type="ECO:0000256" key="3">
    <source>
        <dbReference type="ARBA" id="ARBA00022692"/>
    </source>
</evidence>
<dbReference type="CDD" id="cd15853">
    <property type="entry name" value="SNARE_Bet1"/>
    <property type="match status" value="1"/>
</dbReference>
<evidence type="ECO:0000256" key="8">
    <source>
        <dbReference type="ARBA" id="ARBA00046280"/>
    </source>
</evidence>
<evidence type="ECO:0000256" key="6">
    <source>
        <dbReference type="ARBA" id="ARBA00023034"/>
    </source>
</evidence>
<dbReference type="SUPFAM" id="SSF58038">
    <property type="entry name" value="SNARE fusion complex"/>
    <property type="match status" value="1"/>
</dbReference>
<protein>
    <submittedName>
        <fullName evidence="12">Target SNARE coiled-coil domain</fullName>
    </submittedName>
</protein>
<keyword evidence="6" id="KW-0333">Golgi apparatus</keyword>
<keyword evidence="5 10" id="KW-1133">Transmembrane helix</keyword>
<dbReference type="SMART" id="SM00397">
    <property type="entry name" value="t_SNARE"/>
    <property type="match status" value="1"/>
</dbReference>
<dbReference type="InterPro" id="IPR000727">
    <property type="entry name" value="T_SNARE_dom"/>
</dbReference>
<dbReference type="FunFam" id="1.20.5.110:FF:000057">
    <property type="entry name" value="SNARE complex subunit (Bet1), putative"/>
    <property type="match status" value="1"/>
</dbReference>
<keyword evidence="7 10" id="KW-0472">Membrane</keyword>
<keyword evidence="4" id="KW-0653">Protein transport</keyword>
<sequence>MASRFGPSSLHQRDPRSALFENYTGDRSRTGSQPPGSYGYSGASGGGDMNGNANANAGFRPATPNRRGQYSDAVLSELESQNDQELEGVGAKVKLLKDLSVAIGDEIRDSSKMAEGMLNSFDNTGARLRGTMKRMLRMADRTGVGWRVWLGFFAAVVFLFWYVWLF</sequence>
<evidence type="ECO:0000256" key="9">
    <source>
        <dbReference type="SAM" id="MobiDB-lite"/>
    </source>
</evidence>
<accession>A0A1W5DDC0</accession>
<evidence type="ECO:0000256" key="4">
    <source>
        <dbReference type="ARBA" id="ARBA00022927"/>
    </source>
</evidence>
<dbReference type="PROSITE" id="PS50192">
    <property type="entry name" value="T_SNARE"/>
    <property type="match status" value="1"/>
</dbReference>